<dbReference type="Pfam" id="PF13349">
    <property type="entry name" value="DUF4097"/>
    <property type="match status" value="1"/>
</dbReference>
<protein>
    <submittedName>
        <fullName evidence="3">Lia operon protein LiaG</fullName>
    </submittedName>
</protein>
<dbReference type="RefSeq" id="WP_184311253.1">
    <property type="nucleotide sequence ID" value="NZ_JACHEN010000017.1"/>
</dbReference>
<keyword evidence="4" id="KW-1185">Reference proteome</keyword>
<organism evidence="3 4">
    <name type="scientific">Anaerosolibacter carboniphilus</name>
    <dbReference type="NCBI Taxonomy" id="1417629"/>
    <lineage>
        <taxon>Bacteria</taxon>
        <taxon>Bacillati</taxon>
        <taxon>Bacillota</taxon>
        <taxon>Clostridia</taxon>
        <taxon>Peptostreptococcales</taxon>
        <taxon>Thermotaleaceae</taxon>
        <taxon>Anaerosolibacter</taxon>
    </lineage>
</organism>
<keyword evidence="1" id="KW-1133">Transmembrane helix</keyword>
<reference evidence="3 4" key="1">
    <citation type="submission" date="2020-08" db="EMBL/GenBank/DDBJ databases">
        <title>Genomic Encyclopedia of Type Strains, Phase IV (KMG-IV): sequencing the most valuable type-strain genomes for metagenomic binning, comparative biology and taxonomic classification.</title>
        <authorList>
            <person name="Goeker M."/>
        </authorList>
    </citation>
    <scope>NUCLEOTIDE SEQUENCE [LARGE SCALE GENOMIC DNA]</scope>
    <source>
        <strain evidence="3 4">DSM 103526</strain>
    </source>
</reference>
<evidence type="ECO:0000259" key="2">
    <source>
        <dbReference type="Pfam" id="PF13349"/>
    </source>
</evidence>
<feature type="domain" description="DUF4097" evidence="2">
    <location>
        <begin position="55"/>
        <end position="300"/>
    </location>
</feature>
<dbReference type="AlphaFoldDB" id="A0A841KT04"/>
<evidence type="ECO:0000313" key="3">
    <source>
        <dbReference type="EMBL" id="MBB6216726.1"/>
    </source>
</evidence>
<dbReference type="InterPro" id="IPR025164">
    <property type="entry name" value="Toastrack_DUF4097"/>
</dbReference>
<evidence type="ECO:0000256" key="1">
    <source>
        <dbReference type="SAM" id="Phobius"/>
    </source>
</evidence>
<keyword evidence="1" id="KW-0812">Transmembrane</keyword>
<accession>A0A841KT04</accession>
<feature type="transmembrane region" description="Helical" evidence="1">
    <location>
        <begin position="7"/>
        <end position="32"/>
    </location>
</feature>
<dbReference type="Gene3D" id="2.160.20.120">
    <property type="match status" value="1"/>
</dbReference>
<comment type="caution">
    <text evidence="3">The sequence shown here is derived from an EMBL/GenBank/DDBJ whole genome shotgun (WGS) entry which is preliminary data.</text>
</comment>
<evidence type="ECO:0000313" key="4">
    <source>
        <dbReference type="Proteomes" id="UP000579281"/>
    </source>
</evidence>
<name>A0A841KT04_9FIRM</name>
<keyword evidence="1" id="KW-0472">Membrane</keyword>
<gene>
    <name evidence="3" type="ORF">HNQ80_002830</name>
</gene>
<dbReference type="EMBL" id="JACHEN010000017">
    <property type="protein sequence ID" value="MBB6216726.1"/>
    <property type="molecule type" value="Genomic_DNA"/>
</dbReference>
<dbReference type="Proteomes" id="UP000579281">
    <property type="component" value="Unassembled WGS sequence"/>
</dbReference>
<proteinExistence type="predicted"/>
<sequence length="300" mass="32259">MNIKKIVIYLALIAVVGIGIGLAIASFTGGFFSSSNESSGSFSVDDVQIGTMEGITQIVIEGVTADINIIPEERNDIKSHFYGKITSSDLPKMKVTVSGNKVTVKVEESKKMHIEFSSSDLTLDVFIPKNYGGDLKVGSVSGDVKMQEEWGLSDISLNLTSGDAKIQHLTAKNLSFESVSGDLTMEDISTESTRIEVVSGDMNINNFKGNLKGKSTSGNFKISYLTFDYDIDFEAVSGDIIIDLPDDAAFALDAEALGDIACDFPVTVNGKSEKNQLKGVVKSENNKVVLRNTSGNITIR</sequence>